<dbReference type="PANTHER" id="PTHR34203:SF15">
    <property type="entry name" value="SLL1173 PROTEIN"/>
    <property type="match status" value="1"/>
</dbReference>
<dbReference type="NCBIfam" id="TIGR01444">
    <property type="entry name" value="fkbM_fam"/>
    <property type="match status" value="1"/>
</dbReference>
<dbReference type="GO" id="GO:0032259">
    <property type="term" value="P:methylation"/>
    <property type="evidence" value="ECO:0007669"/>
    <property type="project" value="UniProtKB-KW"/>
</dbReference>
<evidence type="ECO:0000259" key="1">
    <source>
        <dbReference type="Pfam" id="PF05050"/>
    </source>
</evidence>
<reference evidence="3" key="1">
    <citation type="submission" date="2018-05" db="EMBL/GenBank/DDBJ databases">
        <authorList>
            <person name="Li X."/>
        </authorList>
    </citation>
    <scope>NUCLEOTIDE SEQUENCE [LARGE SCALE GENOMIC DNA]</scope>
    <source>
        <strain evidence="3">YIM 73061</strain>
    </source>
</reference>
<dbReference type="Pfam" id="PF05050">
    <property type="entry name" value="Methyltransf_21"/>
    <property type="match status" value="1"/>
</dbReference>
<name>A0A328ABI1_9CAUL</name>
<comment type="caution">
    <text evidence="2">The sequence shown here is derived from an EMBL/GenBank/DDBJ whole genome shotgun (WGS) entry which is preliminary data.</text>
</comment>
<evidence type="ECO:0000313" key="3">
    <source>
        <dbReference type="Proteomes" id="UP000249725"/>
    </source>
</evidence>
<evidence type="ECO:0000313" key="2">
    <source>
        <dbReference type="EMBL" id="RAK52001.1"/>
    </source>
</evidence>
<dbReference type="Gene3D" id="3.40.50.150">
    <property type="entry name" value="Vaccinia Virus protein VP39"/>
    <property type="match status" value="1"/>
</dbReference>
<proteinExistence type="predicted"/>
<dbReference type="InterPro" id="IPR006342">
    <property type="entry name" value="FkbM_mtfrase"/>
</dbReference>
<keyword evidence="2" id="KW-0489">Methyltransferase</keyword>
<dbReference type="PANTHER" id="PTHR34203">
    <property type="entry name" value="METHYLTRANSFERASE, FKBM FAMILY PROTEIN"/>
    <property type="match status" value="1"/>
</dbReference>
<organism evidence="2 3">
    <name type="scientific">Phenylobacterium deserti</name>
    <dbReference type="NCBI Taxonomy" id="1914756"/>
    <lineage>
        <taxon>Bacteria</taxon>
        <taxon>Pseudomonadati</taxon>
        <taxon>Pseudomonadota</taxon>
        <taxon>Alphaproteobacteria</taxon>
        <taxon>Caulobacterales</taxon>
        <taxon>Caulobacteraceae</taxon>
        <taxon>Phenylobacterium</taxon>
    </lineage>
</organism>
<dbReference type="RefSeq" id="WP_111515325.1">
    <property type="nucleotide sequence ID" value="NZ_QFYR01000003.1"/>
</dbReference>
<dbReference type="InterPro" id="IPR029063">
    <property type="entry name" value="SAM-dependent_MTases_sf"/>
</dbReference>
<feature type="domain" description="Methyltransferase FkbM" evidence="1">
    <location>
        <begin position="55"/>
        <end position="209"/>
    </location>
</feature>
<sequence>MSEPAVKMYETRFGPMLGLTSDIYITRSLELYGEYCPGEWAMFKQLIKPGMTVVEIGANIGTHTVPMAKACAPGRLYAFEPQQRVFQVLCGNLALNDVRNVLAYPEGCGEESGYATVPPIAYEQANNFGGISLSTDASRGVRVRITPLDELDLRKLDVLKIDVEGFEPKVLRGARETILRCRPVIYIENDRLEQAHEVIQLIDRMGYQMYWHRPPLFDPQNYRGHTENVFGGVVSRNMLCIPNERRTVVQHMLRVDPSLWTSRAQNWNGVGA</sequence>
<dbReference type="GO" id="GO:0008168">
    <property type="term" value="F:methyltransferase activity"/>
    <property type="evidence" value="ECO:0007669"/>
    <property type="project" value="UniProtKB-KW"/>
</dbReference>
<dbReference type="AlphaFoldDB" id="A0A328ABI1"/>
<keyword evidence="3" id="KW-1185">Reference proteome</keyword>
<dbReference type="SUPFAM" id="SSF53335">
    <property type="entry name" value="S-adenosyl-L-methionine-dependent methyltransferases"/>
    <property type="match status" value="1"/>
</dbReference>
<dbReference type="EMBL" id="QFYR01000003">
    <property type="protein sequence ID" value="RAK52001.1"/>
    <property type="molecule type" value="Genomic_DNA"/>
</dbReference>
<dbReference type="InterPro" id="IPR052514">
    <property type="entry name" value="SAM-dependent_MTase"/>
</dbReference>
<protein>
    <submittedName>
        <fullName evidence="2">FkbM family methyltransferase</fullName>
    </submittedName>
</protein>
<dbReference type="OrthoDB" id="5679686at2"/>
<gene>
    <name evidence="2" type="ORF">DJ018_12610</name>
</gene>
<dbReference type="Proteomes" id="UP000249725">
    <property type="component" value="Unassembled WGS sequence"/>
</dbReference>
<accession>A0A328ABI1</accession>
<keyword evidence="2" id="KW-0808">Transferase</keyword>